<dbReference type="Gene3D" id="1.10.150.570">
    <property type="entry name" value="GidA associated domain, C-terminal subdomain"/>
    <property type="match status" value="1"/>
</dbReference>
<dbReference type="InterPro" id="IPR020595">
    <property type="entry name" value="MnmG-rel_CS"/>
</dbReference>
<feature type="domain" description="tRNA uridine 5-carboxymethylaminomethyl modification enzyme C-terminal subdomain" evidence="5">
    <location>
        <begin position="326"/>
        <end position="451"/>
    </location>
</feature>
<reference evidence="6" key="1">
    <citation type="journal article" date="2023" name="Insect Mol. Biol.">
        <title>Genome sequencing provides insights into the evolution of gene families encoding plant cell wall-degrading enzymes in longhorned beetles.</title>
        <authorList>
            <person name="Shin N.R."/>
            <person name="Okamura Y."/>
            <person name="Kirsch R."/>
            <person name="Pauchet Y."/>
        </authorList>
    </citation>
    <scope>NUCLEOTIDE SEQUENCE</scope>
    <source>
        <strain evidence="6">MMC_N1</strain>
    </source>
</reference>
<evidence type="ECO:0000256" key="3">
    <source>
        <dbReference type="ARBA" id="ARBA00022630"/>
    </source>
</evidence>
<evidence type="ECO:0000256" key="1">
    <source>
        <dbReference type="ARBA" id="ARBA00001974"/>
    </source>
</evidence>
<dbReference type="InterPro" id="IPR047001">
    <property type="entry name" value="MnmG_C_subdom"/>
</dbReference>
<dbReference type="InterPro" id="IPR049312">
    <property type="entry name" value="GIDA_C_N"/>
</dbReference>
<comment type="similarity">
    <text evidence="2">Belongs to the MnmG family.</text>
</comment>
<dbReference type="PANTHER" id="PTHR11806:SF0">
    <property type="entry name" value="PROTEIN MTO1 HOMOLOG, MITOCHONDRIAL"/>
    <property type="match status" value="1"/>
</dbReference>
<name>A0ABQ9JPZ9_9CUCU</name>
<keyword evidence="4" id="KW-0274">FAD</keyword>
<dbReference type="InterPro" id="IPR036188">
    <property type="entry name" value="FAD/NAD-bd_sf"/>
</dbReference>
<organism evidence="6 7">
    <name type="scientific">Molorchus minor</name>
    <dbReference type="NCBI Taxonomy" id="1323400"/>
    <lineage>
        <taxon>Eukaryota</taxon>
        <taxon>Metazoa</taxon>
        <taxon>Ecdysozoa</taxon>
        <taxon>Arthropoda</taxon>
        <taxon>Hexapoda</taxon>
        <taxon>Insecta</taxon>
        <taxon>Pterygota</taxon>
        <taxon>Neoptera</taxon>
        <taxon>Endopterygota</taxon>
        <taxon>Coleoptera</taxon>
        <taxon>Polyphaga</taxon>
        <taxon>Cucujiformia</taxon>
        <taxon>Chrysomeloidea</taxon>
        <taxon>Cerambycidae</taxon>
        <taxon>Lamiinae</taxon>
        <taxon>Monochamini</taxon>
        <taxon>Molorchus</taxon>
    </lineage>
</organism>
<dbReference type="InterPro" id="IPR044920">
    <property type="entry name" value="MnmG_C_subdom_sf"/>
</dbReference>
<evidence type="ECO:0000256" key="2">
    <source>
        <dbReference type="ARBA" id="ARBA00007653"/>
    </source>
</evidence>
<dbReference type="Gene3D" id="3.50.50.60">
    <property type="entry name" value="FAD/NAD(P)-binding domain"/>
    <property type="match status" value="1"/>
</dbReference>
<dbReference type="SUPFAM" id="SSF51905">
    <property type="entry name" value="FAD/NAD(P)-binding domain"/>
    <property type="match status" value="1"/>
</dbReference>
<evidence type="ECO:0000256" key="4">
    <source>
        <dbReference type="ARBA" id="ARBA00022827"/>
    </source>
</evidence>
<sequence length="462" mass="52120">MCPTYDSNIRSKYINKDILDAFSSITNEITILAKKQLKCYLTKTSLDIEKIVKDNLHVNKHVTEEVTGPRQHHIWLEPEGLNSNVIYPNGISCTLPEEFQWQLVRSIPGLEKAELLRPGYGVEYDYVDPRELQPSLEVKRVKGLFLAGQINGTTGYEEAAAQGIIAGINAAAKALNIPPLIISRTEGYIGVMIDDLTTLGTTEPYRMFTSRAEFRLTLRPDNADLRLTPKGYAIGCVSKSRYNKTLQTENKLRDGVALLKSVSKSACQWRNQLGLIPTKSPLQKSAFDMVNIKDDKITISMLAQVAPELLQLTYDPSLENRLHVEALYEAAAAEQFEEVREVRRDEALLIPKDLDYNSESLSLSFEEREKLLAVQPQTVRKIFYCLNSSGISPRMPSEQIPRTKLLLVKNLRLQYGRHLIAQKKLLLLYLDIAAASRIPGVTPSSVFRLLRFVKQKSVFNVL</sequence>
<proteinExistence type="inferred from homology"/>
<comment type="cofactor">
    <cofactor evidence="1">
        <name>FAD</name>
        <dbReference type="ChEBI" id="CHEBI:57692"/>
    </cofactor>
</comment>
<dbReference type="SMART" id="SM01228">
    <property type="entry name" value="GIDA_assoc_3"/>
    <property type="match status" value="1"/>
</dbReference>
<keyword evidence="7" id="KW-1185">Reference proteome</keyword>
<dbReference type="InterPro" id="IPR026904">
    <property type="entry name" value="MnmG_C"/>
</dbReference>
<dbReference type="Pfam" id="PF01134">
    <property type="entry name" value="GIDA"/>
    <property type="match status" value="1"/>
</dbReference>
<dbReference type="InterPro" id="IPR040131">
    <property type="entry name" value="MnmG_N"/>
</dbReference>
<evidence type="ECO:0000313" key="6">
    <source>
        <dbReference type="EMBL" id="KAJ8979992.1"/>
    </source>
</evidence>
<dbReference type="InterPro" id="IPR002218">
    <property type="entry name" value="MnmG-rel"/>
</dbReference>
<accession>A0ABQ9JPZ9</accession>
<evidence type="ECO:0000313" key="7">
    <source>
        <dbReference type="Proteomes" id="UP001162164"/>
    </source>
</evidence>
<comment type="caution">
    <text evidence="6">The sequence shown here is derived from an EMBL/GenBank/DDBJ whole genome shotgun (WGS) entry which is preliminary data.</text>
</comment>
<dbReference type="Proteomes" id="UP001162164">
    <property type="component" value="Unassembled WGS sequence"/>
</dbReference>
<dbReference type="PANTHER" id="PTHR11806">
    <property type="entry name" value="GLUCOSE INHIBITED DIVISION PROTEIN A"/>
    <property type="match status" value="1"/>
</dbReference>
<dbReference type="PROSITE" id="PS01281">
    <property type="entry name" value="GIDA_2"/>
    <property type="match status" value="1"/>
</dbReference>
<evidence type="ECO:0000259" key="5">
    <source>
        <dbReference type="SMART" id="SM01228"/>
    </source>
</evidence>
<keyword evidence="3" id="KW-0285">Flavoprotein</keyword>
<gene>
    <name evidence="6" type="ORF">NQ317_016655</name>
</gene>
<dbReference type="EMBL" id="JAPWTJ010000297">
    <property type="protein sequence ID" value="KAJ8979992.1"/>
    <property type="molecule type" value="Genomic_DNA"/>
</dbReference>
<dbReference type="Pfam" id="PF21680">
    <property type="entry name" value="GIDA_C_1st"/>
    <property type="match status" value="1"/>
</dbReference>
<dbReference type="Pfam" id="PF13932">
    <property type="entry name" value="SAM_GIDA_C"/>
    <property type="match status" value="1"/>
</dbReference>
<protein>
    <recommendedName>
        <fullName evidence="5">tRNA uridine 5-carboxymethylaminomethyl modification enzyme C-terminal subdomain domain-containing protein</fullName>
    </recommendedName>
</protein>